<feature type="signal peptide" evidence="6">
    <location>
        <begin position="1"/>
        <end position="32"/>
    </location>
</feature>
<evidence type="ECO:0000313" key="8">
    <source>
        <dbReference type="EMBL" id="KAA6436482.1"/>
    </source>
</evidence>
<dbReference type="PANTHER" id="PTHR42852:SF6">
    <property type="entry name" value="THIOL:DISULFIDE INTERCHANGE PROTEIN DSBE"/>
    <property type="match status" value="1"/>
</dbReference>
<keyword evidence="9" id="KW-1185">Reference proteome</keyword>
<dbReference type="RefSeq" id="WP_146355269.1">
    <property type="nucleotide sequence ID" value="NZ_VOIR01000011.1"/>
</dbReference>
<dbReference type="PANTHER" id="PTHR42852">
    <property type="entry name" value="THIOL:DISULFIDE INTERCHANGE PROTEIN DSBE"/>
    <property type="match status" value="1"/>
</dbReference>
<dbReference type="PROSITE" id="PS51352">
    <property type="entry name" value="THIOREDOXIN_2"/>
    <property type="match status" value="1"/>
</dbReference>
<dbReference type="Gene3D" id="3.40.30.10">
    <property type="entry name" value="Glutaredoxin"/>
    <property type="match status" value="1"/>
</dbReference>
<comment type="subcellular location">
    <subcellularLocation>
        <location evidence="1">Cell envelope</location>
    </subcellularLocation>
</comment>
<proteinExistence type="predicted"/>
<organism evidence="8 9">
    <name type="scientific">Agrococcus sediminis</name>
    <dbReference type="NCBI Taxonomy" id="2599924"/>
    <lineage>
        <taxon>Bacteria</taxon>
        <taxon>Bacillati</taxon>
        <taxon>Actinomycetota</taxon>
        <taxon>Actinomycetes</taxon>
        <taxon>Micrococcales</taxon>
        <taxon>Microbacteriaceae</taxon>
        <taxon>Agrococcus</taxon>
    </lineage>
</organism>
<dbReference type="InterPro" id="IPR036249">
    <property type="entry name" value="Thioredoxin-like_sf"/>
</dbReference>
<evidence type="ECO:0000256" key="3">
    <source>
        <dbReference type="ARBA" id="ARBA00022968"/>
    </source>
</evidence>
<evidence type="ECO:0000313" key="9">
    <source>
        <dbReference type="Proteomes" id="UP000323221"/>
    </source>
</evidence>
<accession>A0A5M8QQL3</accession>
<dbReference type="GO" id="GO:0016491">
    <property type="term" value="F:oxidoreductase activity"/>
    <property type="evidence" value="ECO:0007669"/>
    <property type="project" value="InterPro"/>
</dbReference>
<dbReference type="PROSITE" id="PS51257">
    <property type="entry name" value="PROKAR_LIPOPROTEIN"/>
    <property type="match status" value="1"/>
</dbReference>
<dbReference type="OrthoDB" id="9796554at2"/>
<dbReference type="Pfam" id="PF08534">
    <property type="entry name" value="Redoxin"/>
    <property type="match status" value="1"/>
</dbReference>
<keyword evidence="5" id="KW-0676">Redox-active center</keyword>
<evidence type="ECO:0000259" key="7">
    <source>
        <dbReference type="PROSITE" id="PS51352"/>
    </source>
</evidence>
<gene>
    <name evidence="8" type="ORF">FQ330_03530</name>
</gene>
<protein>
    <submittedName>
        <fullName evidence="8">TlpA family protein disulfide reductase</fullName>
    </submittedName>
</protein>
<evidence type="ECO:0000256" key="5">
    <source>
        <dbReference type="ARBA" id="ARBA00023284"/>
    </source>
</evidence>
<dbReference type="EMBL" id="VOIR01000011">
    <property type="protein sequence ID" value="KAA6436482.1"/>
    <property type="molecule type" value="Genomic_DNA"/>
</dbReference>
<keyword evidence="2" id="KW-0201">Cytochrome c-type biogenesis</keyword>
<dbReference type="Proteomes" id="UP000323221">
    <property type="component" value="Unassembled WGS sequence"/>
</dbReference>
<name>A0A5M8QQL3_9MICO</name>
<reference evidence="8 9" key="1">
    <citation type="submission" date="2019-08" db="EMBL/GenBank/DDBJ databases">
        <title>Agrococcus lahaulensis sp. nov., isolated from a cold desert of the Indian Himalayas.</title>
        <authorList>
            <person name="Qu J.H."/>
        </authorList>
    </citation>
    <scope>NUCLEOTIDE SEQUENCE [LARGE SCALE GENOMIC DNA]</scope>
    <source>
        <strain evidence="8 9">NS18</strain>
    </source>
</reference>
<evidence type="ECO:0000256" key="6">
    <source>
        <dbReference type="SAM" id="SignalP"/>
    </source>
</evidence>
<evidence type="ECO:0000256" key="1">
    <source>
        <dbReference type="ARBA" id="ARBA00004196"/>
    </source>
</evidence>
<sequence length="199" mass="20310">MGGKGMWTKRRMGAASAALAVASLVLSGCASADGVAGQVGSAGYIAGDGVVTEIPVEERTAPAPFAGELIEGGEFDSASLDGVALVNFWYAACPPCRTEAPVLAALHAEFGDRVDFIGVNTRDGAAQAASFEEEFGIDYPSLLDDTTGEAQLAFSGLVAPNAVPSTIVLDAEGRVAARISGAVTDTSILSTLLQEELER</sequence>
<feature type="domain" description="Thioredoxin" evidence="7">
    <location>
        <begin position="55"/>
        <end position="198"/>
    </location>
</feature>
<dbReference type="InterPro" id="IPR013766">
    <property type="entry name" value="Thioredoxin_domain"/>
</dbReference>
<dbReference type="CDD" id="cd02966">
    <property type="entry name" value="TlpA_like_family"/>
    <property type="match status" value="1"/>
</dbReference>
<dbReference type="GO" id="GO:0030313">
    <property type="term" value="C:cell envelope"/>
    <property type="evidence" value="ECO:0007669"/>
    <property type="project" value="UniProtKB-SubCell"/>
</dbReference>
<dbReference type="InterPro" id="IPR013740">
    <property type="entry name" value="Redoxin"/>
</dbReference>
<comment type="caution">
    <text evidence="8">The sequence shown here is derived from an EMBL/GenBank/DDBJ whole genome shotgun (WGS) entry which is preliminary data.</text>
</comment>
<evidence type="ECO:0000256" key="2">
    <source>
        <dbReference type="ARBA" id="ARBA00022748"/>
    </source>
</evidence>
<dbReference type="AlphaFoldDB" id="A0A5M8QQL3"/>
<keyword evidence="3" id="KW-0735">Signal-anchor</keyword>
<keyword evidence="3" id="KW-0812">Transmembrane</keyword>
<feature type="chain" id="PRO_5024327649" evidence="6">
    <location>
        <begin position="33"/>
        <end position="199"/>
    </location>
</feature>
<dbReference type="SUPFAM" id="SSF52833">
    <property type="entry name" value="Thioredoxin-like"/>
    <property type="match status" value="1"/>
</dbReference>
<dbReference type="InterPro" id="IPR050553">
    <property type="entry name" value="Thioredoxin_ResA/DsbE_sf"/>
</dbReference>
<dbReference type="GO" id="GO:0017004">
    <property type="term" value="P:cytochrome complex assembly"/>
    <property type="evidence" value="ECO:0007669"/>
    <property type="project" value="UniProtKB-KW"/>
</dbReference>
<keyword evidence="6" id="KW-0732">Signal</keyword>
<keyword evidence="4" id="KW-1015">Disulfide bond</keyword>
<evidence type="ECO:0000256" key="4">
    <source>
        <dbReference type="ARBA" id="ARBA00023157"/>
    </source>
</evidence>